<accession>A0A1I1RCM6</accession>
<dbReference type="InterPro" id="IPR015943">
    <property type="entry name" value="WD40/YVTN_repeat-like_dom_sf"/>
</dbReference>
<dbReference type="InterPro" id="IPR011110">
    <property type="entry name" value="Reg_prop"/>
</dbReference>
<dbReference type="Pfam" id="PF07495">
    <property type="entry name" value="Y_Y_Y"/>
    <property type="match status" value="1"/>
</dbReference>
<organism evidence="4 5">
    <name type="scientific">Pseudoalteromonas denitrificans DSM 6059</name>
    <dbReference type="NCBI Taxonomy" id="1123010"/>
    <lineage>
        <taxon>Bacteria</taxon>
        <taxon>Pseudomonadati</taxon>
        <taxon>Pseudomonadota</taxon>
        <taxon>Gammaproteobacteria</taxon>
        <taxon>Alteromonadales</taxon>
        <taxon>Pseudoalteromonadaceae</taxon>
        <taxon>Pseudoalteromonas</taxon>
    </lineage>
</organism>
<dbReference type="SMART" id="SM00267">
    <property type="entry name" value="GGDEF"/>
    <property type="match status" value="1"/>
</dbReference>
<dbReference type="Pfam" id="PF07494">
    <property type="entry name" value="Reg_prop"/>
    <property type="match status" value="6"/>
</dbReference>
<feature type="domain" description="GGDEF" evidence="3">
    <location>
        <begin position="846"/>
        <end position="1032"/>
    </location>
</feature>
<dbReference type="PANTHER" id="PTHR43547:SF2">
    <property type="entry name" value="HYBRID SIGNAL TRANSDUCTION HISTIDINE KINASE C"/>
    <property type="match status" value="1"/>
</dbReference>
<keyword evidence="2" id="KW-1133">Transmembrane helix</keyword>
<dbReference type="PANTHER" id="PTHR43547">
    <property type="entry name" value="TWO-COMPONENT HISTIDINE KINASE"/>
    <property type="match status" value="1"/>
</dbReference>
<dbReference type="OrthoDB" id="9772100at2"/>
<feature type="transmembrane region" description="Helical" evidence="2">
    <location>
        <begin position="790"/>
        <end position="810"/>
    </location>
</feature>
<dbReference type="Gene3D" id="2.60.40.10">
    <property type="entry name" value="Immunoglobulins"/>
    <property type="match status" value="1"/>
</dbReference>
<dbReference type="RefSeq" id="WP_091989311.1">
    <property type="nucleotide sequence ID" value="NZ_FOLO01000048.1"/>
</dbReference>
<dbReference type="Gene3D" id="3.30.70.270">
    <property type="match status" value="1"/>
</dbReference>
<protein>
    <submittedName>
        <fullName evidence="4">Ligand-binding sensor domain-containing protein</fullName>
    </submittedName>
</protein>
<dbReference type="InterPro" id="IPR043128">
    <property type="entry name" value="Rev_trsase/Diguanyl_cyclase"/>
</dbReference>
<dbReference type="GO" id="GO:0000155">
    <property type="term" value="F:phosphorelay sensor kinase activity"/>
    <property type="evidence" value="ECO:0007669"/>
    <property type="project" value="TreeGrafter"/>
</dbReference>
<evidence type="ECO:0000313" key="5">
    <source>
        <dbReference type="Proteomes" id="UP000198862"/>
    </source>
</evidence>
<keyword evidence="2" id="KW-0472">Membrane</keyword>
<dbReference type="InterPro" id="IPR000160">
    <property type="entry name" value="GGDEF_dom"/>
</dbReference>
<keyword evidence="1" id="KW-0597">Phosphoprotein</keyword>
<dbReference type="SUPFAM" id="SSF63829">
    <property type="entry name" value="Calcium-dependent phosphotriesterase"/>
    <property type="match status" value="1"/>
</dbReference>
<dbReference type="EMBL" id="FOLO01000048">
    <property type="protein sequence ID" value="SFD31992.1"/>
    <property type="molecule type" value="Genomic_DNA"/>
</dbReference>
<keyword evidence="5" id="KW-1185">Reference proteome</keyword>
<dbReference type="SUPFAM" id="SSF50998">
    <property type="entry name" value="Quinoprotein alcohol dehydrogenase-like"/>
    <property type="match status" value="1"/>
</dbReference>
<evidence type="ECO:0000256" key="2">
    <source>
        <dbReference type="SAM" id="Phobius"/>
    </source>
</evidence>
<dbReference type="Proteomes" id="UP000198862">
    <property type="component" value="Unassembled WGS sequence"/>
</dbReference>
<dbReference type="STRING" id="1123010.SAMN02745724_04194"/>
<dbReference type="InterPro" id="IPR013783">
    <property type="entry name" value="Ig-like_fold"/>
</dbReference>
<evidence type="ECO:0000313" key="4">
    <source>
        <dbReference type="EMBL" id="SFD31992.1"/>
    </source>
</evidence>
<proteinExistence type="predicted"/>
<dbReference type="InterPro" id="IPR011123">
    <property type="entry name" value="Y_Y_Y"/>
</dbReference>
<gene>
    <name evidence="4" type="ORF">SAMN02745724_04194</name>
</gene>
<sequence length="1047" mass="119301">MKRAFQIKYIYIIFIILFICNASAFEADFFKKLSPSLDISHQSIRAITQDKDGFIWLGTQEGLSRFDGYQLNNYHHDPDNINSLSHNIISALLTDRFGRIWIGTRGGGLNLYQAHNKSFMRFTSQHELKAITNNNINVLFEDSQGAIWIGTNKGLNKVSSVGKNQTLKVTNIAKEKLNDISIRAIIEVNKQVWIGTEDSGIYVYSLAGEFISQLVHINDNLQSIPSNIIRSLLQDYEGNIWIGSIEGGLSKYDPIAGRYQHFKSDEKNADSLATNIVTTLFEDSVHRLWVGTDKGLHLYNKKQNNFQRFTHANTNINSISSDIILNVFEDKGKMIWIGTFSGVNRWDPNVATFKQFNLESKRGLNNNMVNIFSQLDNDKILIGTYGGGVNQLSLKTLKISQPDYNAALKDKRIMSILVNGDEVWLGTRASGVLRINAKNNAVINYRHNPDDPTSLSANSITDMKVDDAGSVWVATYHGGLNKFDGKGSFTHFRQKNGLSSDHVFQILPEKDHIIWLATDGGGLNKLNTKTNKVTVYNHKLDVANSLSSDVAWTLYFDHDENLWIGTEASGLNIWSKQDRTNKIENFQHLNINHGLKTSTVYGINQDNNHDIWLSTNKGISRYSLKEASFMHFDTSHGLLDLEFNLQSLLKTNDNKLLFGSAKGFNLLDPDKLLSNQHAPDVRLTDIYSLNTKLKFNTPLSALKKVEFDYTDKLIAFEYTGLDFASPESNRFKYRLQGFDKQWIDAGKLRRATYTNLGPGKYQLQIIAANNFDVWGDPDVSLDIIIHPAPWVTWWAYLIYASVLALLLLMYSKYMTRKLITEQHQRLALKKEVFEKTQEFKNQNKELIKLNQKLESSAITDKLTGVKSRRYLDIYIEQTSRLMTQIHNNISPTQHALLPRLYLMLIKLNVEKKDDDRILINVAEFLGYKRSEDDLVVRWSDDIFAIIGSEKDNNVSLLAQQIAGEQKNIALDKCILSVGYSFFPFNRERPHELNWDQTSVIAEIALNYANSKTWLGIYQPIEYPFNFNQLISAPDLTHIKNLVTVLHD</sequence>
<name>A0A1I1RCM6_9GAMM</name>
<evidence type="ECO:0000259" key="3">
    <source>
        <dbReference type="SMART" id="SM00267"/>
    </source>
</evidence>
<dbReference type="AlphaFoldDB" id="A0A1I1RCM6"/>
<dbReference type="InterPro" id="IPR011047">
    <property type="entry name" value="Quinoprotein_ADH-like_sf"/>
</dbReference>
<evidence type="ECO:0000256" key="1">
    <source>
        <dbReference type="ARBA" id="ARBA00022553"/>
    </source>
</evidence>
<reference evidence="4 5" key="1">
    <citation type="submission" date="2016-10" db="EMBL/GenBank/DDBJ databases">
        <authorList>
            <person name="de Groot N.N."/>
        </authorList>
    </citation>
    <scope>NUCLEOTIDE SEQUENCE [LARGE SCALE GENOMIC DNA]</scope>
    <source>
        <strain evidence="4 5">DSM 6059</strain>
    </source>
</reference>
<keyword evidence="2" id="KW-0812">Transmembrane</keyword>
<dbReference type="Gene3D" id="2.130.10.10">
    <property type="entry name" value="YVTN repeat-like/Quinoprotein amine dehydrogenase"/>
    <property type="match status" value="3"/>
</dbReference>